<dbReference type="InterPro" id="IPR001343">
    <property type="entry name" value="Hemolysn_Ca-bd"/>
</dbReference>
<dbReference type="PRINTS" id="PR00313">
    <property type="entry name" value="CABNDNGRPT"/>
</dbReference>
<evidence type="ECO:0000256" key="1">
    <source>
        <dbReference type="ARBA" id="ARBA00022723"/>
    </source>
</evidence>
<keyword evidence="3" id="KW-0812">Transmembrane</keyword>
<dbReference type="InterPro" id="IPR011050">
    <property type="entry name" value="Pectin_lyase_fold/virulence"/>
</dbReference>
<proteinExistence type="predicted"/>
<feature type="transmembrane region" description="Helical" evidence="3">
    <location>
        <begin position="21"/>
        <end position="42"/>
    </location>
</feature>
<dbReference type="Gene3D" id="2.160.20.10">
    <property type="entry name" value="Single-stranded right-handed beta-helix, Pectin lyase-like"/>
    <property type="match status" value="1"/>
</dbReference>
<dbReference type="PANTHER" id="PTHR42970:SF1">
    <property type="entry name" value="PECTATE LYASE C-RELATED"/>
    <property type="match status" value="1"/>
</dbReference>
<dbReference type="InterPro" id="IPR012334">
    <property type="entry name" value="Pectin_lyas_fold"/>
</dbReference>
<evidence type="ECO:0000313" key="5">
    <source>
        <dbReference type="Proteomes" id="UP000282977"/>
    </source>
</evidence>
<name>A0A437J6I6_9SPHN</name>
<evidence type="ECO:0000256" key="2">
    <source>
        <dbReference type="ARBA" id="ARBA00023180"/>
    </source>
</evidence>
<accession>A0A437J6I6</accession>
<dbReference type="InterPro" id="IPR018511">
    <property type="entry name" value="Hemolysin-typ_Ca-bd_CS"/>
</dbReference>
<dbReference type="GO" id="GO:0005509">
    <property type="term" value="F:calcium ion binding"/>
    <property type="evidence" value="ECO:0007669"/>
    <property type="project" value="InterPro"/>
</dbReference>
<sequence>MVLVLSMVAHIRRIIAHFRRFDGLRLINCVHLLGFTLALSILPSPISKGQAMSDTVGAFEGAEGFGAATVGGRGGTVVHVTNLNDTGIGSLRWALESLSGPRIIVFDVGGTINLKSNILIQNGNVTIAGQTAPGEGITLAGAGVRIKADEVIMRGMHIRPGDGEGHKPDDRDALMIGTTDFVVNNVVIDHNSFTWAIDENVAINGKVQDVSFTNNIVGESLSRSLHSKGEHSKGLLISNWGGADDDAQRITVAKNLLTDNMQRNAEIRAGQDIEFINNYIHNYGLAHAGTAIGGGNSGTLTTSVDVIGNVWQPGVDTGNKTKAPVMLATMASDSLITLVDNVYLKTAVDANGNQNQNGIYYRHSGNATVRLADDDSSGLTILDSSDVRSHVLANVGAVNGSGRDAIDTRIVAEAASGTGRIINTVSEVYTAPAEKAQPVAATDSDRDGMADWYEDLYGHDKRVADDKGDADGDGYTNVEEYINGIIDGFDEKGARLSAKKVDLSKGEKLDVVALNTPQAVLGFLAGGGKVDLSAVVKSFDSSQNQLSDFVEIAHADGNSYVSVDHDGVGGTSIKTLVAVVQDSLISMTDVTVNPAKQAADAQVPVVEEDVALAVPPAYDPTIYVQGTSGNDTFTVRSELERIVETADGGAKDLVVSYVSHTLDAHVENLSMKDGAINGTGNGQDNQIVGNAANNILTGLDGNDRLFGGAGNDQIIGGTGNDWLEGGLGDDMFFGGTGADTLFGNGGKDFFCFTSGESGATVKAAEDRIVDLTAEDCVLIDNKLVEWADVTGVMMTRGNYATAFGLASSLIAKGEDKVAVHGARDSWLFWDSDGDHIIDSGVTMTNASSVLASLTTGAPVL</sequence>
<keyword evidence="3" id="KW-1133">Transmembrane helix</keyword>
<dbReference type="EMBL" id="RZUL01000003">
    <property type="protein sequence ID" value="RVT40657.1"/>
    <property type="molecule type" value="Genomic_DNA"/>
</dbReference>
<dbReference type="AlphaFoldDB" id="A0A437J6I6"/>
<keyword evidence="5" id="KW-1185">Reference proteome</keyword>
<dbReference type="InterPro" id="IPR019960">
    <property type="entry name" value="T1SS_VCA0849"/>
</dbReference>
<dbReference type="InterPro" id="IPR052063">
    <property type="entry name" value="Polysaccharide_Lyase_1"/>
</dbReference>
<organism evidence="4 5">
    <name type="scientific">Sphingobium algorifonticola</name>
    <dbReference type="NCBI Taxonomy" id="2008318"/>
    <lineage>
        <taxon>Bacteria</taxon>
        <taxon>Pseudomonadati</taxon>
        <taxon>Pseudomonadota</taxon>
        <taxon>Alphaproteobacteria</taxon>
        <taxon>Sphingomonadales</taxon>
        <taxon>Sphingomonadaceae</taxon>
        <taxon>Sphingobium</taxon>
    </lineage>
</organism>
<evidence type="ECO:0000256" key="3">
    <source>
        <dbReference type="SAM" id="Phobius"/>
    </source>
</evidence>
<protein>
    <submittedName>
        <fullName evidence="4">Type I secretion C-terminal target domain-containing protein</fullName>
    </submittedName>
</protein>
<dbReference type="NCBIfam" id="TIGR03661">
    <property type="entry name" value="T1SS_VCA0849"/>
    <property type="match status" value="1"/>
</dbReference>
<keyword evidence="3" id="KW-0472">Membrane</keyword>
<keyword evidence="1" id="KW-0479">Metal-binding</keyword>
<keyword evidence="2" id="KW-0325">Glycoprotein</keyword>
<dbReference type="InterPro" id="IPR011049">
    <property type="entry name" value="Serralysin-like_metalloprot_C"/>
</dbReference>
<dbReference type="SUPFAM" id="SSF51126">
    <property type="entry name" value="Pectin lyase-like"/>
    <property type="match status" value="1"/>
</dbReference>
<dbReference type="Proteomes" id="UP000282977">
    <property type="component" value="Unassembled WGS sequence"/>
</dbReference>
<evidence type="ECO:0000313" key="4">
    <source>
        <dbReference type="EMBL" id="RVT40657.1"/>
    </source>
</evidence>
<comment type="caution">
    <text evidence="4">The sequence shown here is derived from an EMBL/GenBank/DDBJ whole genome shotgun (WGS) entry which is preliminary data.</text>
</comment>
<dbReference type="PANTHER" id="PTHR42970">
    <property type="entry name" value="PECTATE LYASE C-RELATED"/>
    <property type="match status" value="1"/>
</dbReference>
<reference evidence="4 5" key="1">
    <citation type="submission" date="2019-01" db="EMBL/GenBank/DDBJ databases">
        <authorList>
            <person name="Chen W.-M."/>
        </authorList>
    </citation>
    <scope>NUCLEOTIDE SEQUENCE [LARGE SCALE GENOMIC DNA]</scope>
    <source>
        <strain evidence="4 5">TLA-22</strain>
    </source>
</reference>
<gene>
    <name evidence="4" type="ORF">ENE74_09210</name>
</gene>
<dbReference type="PROSITE" id="PS00330">
    <property type="entry name" value="HEMOLYSIN_CALCIUM"/>
    <property type="match status" value="1"/>
</dbReference>
<dbReference type="Gene3D" id="2.150.10.10">
    <property type="entry name" value="Serralysin-like metalloprotease, C-terminal"/>
    <property type="match status" value="2"/>
</dbReference>
<dbReference type="OrthoDB" id="8737820at2"/>
<dbReference type="SUPFAM" id="SSF51120">
    <property type="entry name" value="beta-Roll"/>
    <property type="match status" value="1"/>
</dbReference>
<dbReference type="Pfam" id="PF00353">
    <property type="entry name" value="HemolysinCabind"/>
    <property type="match status" value="2"/>
</dbReference>